<feature type="transmembrane region" description="Helical" evidence="1">
    <location>
        <begin position="99"/>
        <end position="119"/>
    </location>
</feature>
<dbReference type="PANTHER" id="PTHR40761:SF1">
    <property type="entry name" value="CONSERVED INTEGRAL MEMBRANE ALANINE VALINE AND LEUCINE RICH PROTEIN-RELATED"/>
    <property type="match status" value="1"/>
</dbReference>
<evidence type="ECO:0000313" key="2">
    <source>
        <dbReference type="EMBL" id="GAA3568880.1"/>
    </source>
</evidence>
<feature type="transmembrane region" description="Helical" evidence="1">
    <location>
        <begin position="72"/>
        <end position="93"/>
    </location>
</feature>
<keyword evidence="1" id="KW-0472">Membrane</keyword>
<feature type="transmembrane region" description="Helical" evidence="1">
    <location>
        <begin position="131"/>
        <end position="151"/>
    </location>
</feature>
<sequence>MILAAVAAFAAAFSFALGSALQQRVAGGTTPDEESHGSFFVRIARHPSWLAGLGLSALAFALHAFALSRGDLALVQPIIVSGIVFAVVIRSALERRFPAARTLVWLVITWAGLALFLAVRPPTADQAPRNGLGAVLVVVGVVLALAGMAVASRTKTPQLRGAVLAGVAGLLFGLVAGLVKLVLARFGDGFTAVLGSWSLWALVVTGVWAVLLNQRAYQATRLSVTTPILNVVEVAVAIGFGLLVLGEDPGQSPAIVAGEVAGLALVITGVIKLASAEGPAVEGEPAPAAEVEARVD</sequence>
<dbReference type="NCBIfam" id="NF038012">
    <property type="entry name" value="DMT_1"/>
    <property type="match status" value="1"/>
</dbReference>
<evidence type="ECO:0000256" key="1">
    <source>
        <dbReference type="SAM" id="Phobius"/>
    </source>
</evidence>
<dbReference type="Proteomes" id="UP001500767">
    <property type="component" value="Unassembled WGS sequence"/>
</dbReference>
<dbReference type="PANTHER" id="PTHR40761">
    <property type="entry name" value="CONSERVED INTEGRAL MEMBRANE ALANINE VALINE AND LEUCINE RICH PROTEIN-RELATED"/>
    <property type="match status" value="1"/>
</dbReference>
<dbReference type="RefSeq" id="WP_204913123.1">
    <property type="nucleotide sequence ID" value="NZ_BAAAYR010000004.1"/>
</dbReference>
<feature type="transmembrane region" description="Helical" evidence="1">
    <location>
        <begin position="163"/>
        <end position="183"/>
    </location>
</feature>
<name>A0ABP6XMR1_9ACTN</name>
<keyword evidence="1" id="KW-1133">Transmembrane helix</keyword>
<evidence type="ECO:0008006" key="4">
    <source>
        <dbReference type="Google" id="ProtNLM"/>
    </source>
</evidence>
<reference evidence="3" key="1">
    <citation type="journal article" date="2019" name="Int. J. Syst. Evol. Microbiol.">
        <title>The Global Catalogue of Microorganisms (GCM) 10K type strain sequencing project: providing services to taxonomists for standard genome sequencing and annotation.</title>
        <authorList>
            <consortium name="The Broad Institute Genomics Platform"/>
            <consortium name="The Broad Institute Genome Sequencing Center for Infectious Disease"/>
            <person name="Wu L."/>
            <person name="Ma J."/>
        </authorList>
    </citation>
    <scope>NUCLEOTIDE SEQUENCE [LARGE SCALE GENOMIC DNA]</scope>
    <source>
        <strain evidence="3">JCM 16540</strain>
    </source>
</reference>
<comment type="caution">
    <text evidence="2">The sequence shown here is derived from an EMBL/GenBank/DDBJ whole genome shotgun (WGS) entry which is preliminary data.</text>
</comment>
<feature type="transmembrane region" description="Helical" evidence="1">
    <location>
        <begin position="46"/>
        <end position="65"/>
    </location>
</feature>
<feature type="transmembrane region" description="Helical" evidence="1">
    <location>
        <begin position="190"/>
        <end position="212"/>
    </location>
</feature>
<feature type="transmembrane region" description="Helical" evidence="1">
    <location>
        <begin position="224"/>
        <end position="245"/>
    </location>
</feature>
<evidence type="ECO:0000313" key="3">
    <source>
        <dbReference type="Proteomes" id="UP001500767"/>
    </source>
</evidence>
<accession>A0ABP6XMR1</accession>
<organism evidence="2 3">
    <name type="scientific">Microlunatus spumicola</name>
    <dbReference type="NCBI Taxonomy" id="81499"/>
    <lineage>
        <taxon>Bacteria</taxon>
        <taxon>Bacillati</taxon>
        <taxon>Actinomycetota</taxon>
        <taxon>Actinomycetes</taxon>
        <taxon>Propionibacteriales</taxon>
        <taxon>Propionibacteriaceae</taxon>
        <taxon>Microlunatus</taxon>
    </lineage>
</organism>
<proteinExistence type="predicted"/>
<dbReference type="EMBL" id="BAAAYR010000004">
    <property type="protein sequence ID" value="GAA3568880.1"/>
    <property type="molecule type" value="Genomic_DNA"/>
</dbReference>
<gene>
    <name evidence="2" type="ORF">GCM10022197_26430</name>
</gene>
<protein>
    <recommendedName>
        <fullName evidence="4">DMT family transporter</fullName>
    </recommendedName>
</protein>
<keyword evidence="1" id="KW-0812">Transmembrane</keyword>
<keyword evidence="3" id="KW-1185">Reference proteome</keyword>